<keyword evidence="3" id="KW-1185">Reference proteome</keyword>
<accession>A0A5C3LCQ9</accession>
<dbReference type="CDD" id="cd12087">
    <property type="entry name" value="TM_EGFR-like"/>
    <property type="match status" value="1"/>
</dbReference>
<dbReference type="Proteomes" id="UP000307440">
    <property type="component" value="Unassembled WGS sequence"/>
</dbReference>
<feature type="transmembrane region" description="Helical" evidence="1">
    <location>
        <begin position="302"/>
        <end position="325"/>
    </location>
</feature>
<gene>
    <name evidence="2" type="ORF">FA15DRAFT_699768</name>
</gene>
<reference evidence="2 3" key="1">
    <citation type="journal article" date="2019" name="Nat. Ecol. Evol.">
        <title>Megaphylogeny resolves global patterns of mushroom evolution.</title>
        <authorList>
            <person name="Varga T."/>
            <person name="Krizsan K."/>
            <person name="Foldi C."/>
            <person name="Dima B."/>
            <person name="Sanchez-Garcia M."/>
            <person name="Sanchez-Ramirez S."/>
            <person name="Szollosi G.J."/>
            <person name="Szarkandi J.G."/>
            <person name="Papp V."/>
            <person name="Albert L."/>
            <person name="Andreopoulos W."/>
            <person name="Angelini C."/>
            <person name="Antonin V."/>
            <person name="Barry K.W."/>
            <person name="Bougher N.L."/>
            <person name="Buchanan P."/>
            <person name="Buyck B."/>
            <person name="Bense V."/>
            <person name="Catcheside P."/>
            <person name="Chovatia M."/>
            <person name="Cooper J."/>
            <person name="Damon W."/>
            <person name="Desjardin D."/>
            <person name="Finy P."/>
            <person name="Geml J."/>
            <person name="Haridas S."/>
            <person name="Hughes K."/>
            <person name="Justo A."/>
            <person name="Karasinski D."/>
            <person name="Kautmanova I."/>
            <person name="Kiss B."/>
            <person name="Kocsube S."/>
            <person name="Kotiranta H."/>
            <person name="LaButti K.M."/>
            <person name="Lechner B.E."/>
            <person name="Liimatainen K."/>
            <person name="Lipzen A."/>
            <person name="Lukacs Z."/>
            <person name="Mihaltcheva S."/>
            <person name="Morgado L.N."/>
            <person name="Niskanen T."/>
            <person name="Noordeloos M.E."/>
            <person name="Ohm R.A."/>
            <person name="Ortiz-Santana B."/>
            <person name="Ovrebo C."/>
            <person name="Racz N."/>
            <person name="Riley R."/>
            <person name="Savchenko A."/>
            <person name="Shiryaev A."/>
            <person name="Soop K."/>
            <person name="Spirin V."/>
            <person name="Szebenyi C."/>
            <person name="Tomsovsky M."/>
            <person name="Tulloss R.E."/>
            <person name="Uehling J."/>
            <person name="Grigoriev I.V."/>
            <person name="Vagvolgyi C."/>
            <person name="Papp T."/>
            <person name="Martin F.M."/>
            <person name="Miettinen O."/>
            <person name="Hibbett D.S."/>
            <person name="Nagy L.G."/>
        </authorList>
    </citation>
    <scope>NUCLEOTIDE SEQUENCE [LARGE SCALE GENOMIC DNA]</scope>
    <source>
        <strain evidence="2 3">CBS 121175</strain>
    </source>
</reference>
<dbReference type="OrthoDB" id="3052647at2759"/>
<dbReference type="EMBL" id="ML210147">
    <property type="protein sequence ID" value="TFK30223.1"/>
    <property type="molecule type" value="Genomic_DNA"/>
</dbReference>
<sequence length="464" mass="50188">MASLRHIYYDDRSPNIEYAGQWTEDSNLYKPGVGFVYGSSQHRTVGIASLTFEFSGTFVSVVGRVQSVTRGDTNVTGTWNCFVDGLSLGSKYPGVAAQVNNFALCEGSNLAPGPHRFHMEVQAEDSFPVWVDRIRVFPDPGAKYSDHGVILDPQDRAFVFDSGKWENVRDSSLRYTTEAGTSVTVDFSGSKVVWITDTATRPDVWLPSANSQGSYTIDDSPPVSFEIPGTPGGAVNPQQQILFETDQLSSGPHRLKVTYLGSSTPLVLSNLLIEEGEIAFTERTVRSNTGDATPSSSPNVGAIVGGVLGGLIFLLALGIGFYFGVYRKRRSTRMKIDPVDLYTATGLADNKTPAAANVFAKGPQRVATQDPHWQAHAAFHPASSAYAGPSAISEPEPPFSDVGNESVVSYKARLAAEDSLDSIRRSPHGAVIPQVVRQHNDSGIRLQPMQMPEVLELPPTYTPS</sequence>
<evidence type="ECO:0000313" key="2">
    <source>
        <dbReference type="EMBL" id="TFK30223.1"/>
    </source>
</evidence>
<proteinExistence type="predicted"/>
<protein>
    <recommendedName>
        <fullName evidence="4">Transmembrane protein</fullName>
    </recommendedName>
</protein>
<keyword evidence="1" id="KW-1133">Transmembrane helix</keyword>
<evidence type="ECO:0008006" key="4">
    <source>
        <dbReference type="Google" id="ProtNLM"/>
    </source>
</evidence>
<dbReference type="STRING" id="230819.A0A5C3LCQ9"/>
<evidence type="ECO:0000313" key="3">
    <source>
        <dbReference type="Proteomes" id="UP000307440"/>
    </source>
</evidence>
<keyword evidence="1" id="KW-0472">Membrane</keyword>
<name>A0A5C3LCQ9_COPMA</name>
<keyword evidence="1" id="KW-0812">Transmembrane</keyword>
<organism evidence="2 3">
    <name type="scientific">Coprinopsis marcescibilis</name>
    <name type="common">Agaric fungus</name>
    <name type="synonym">Psathyrella marcescibilis</name>
    <dbReference type="NCBI Taxonomy" id="230819"/>
    <lineage>
        <taxon>Eukaryota</taxon>
        <taxon>Fungi</taxon>
        <taxon>Dikarya</taxon>
        <taxon>Basidiomycota</taxon>
        <taxon>Agaricomycotina</taxon>
        <taxon>Agaricomycetes</taxon>
        <taxon>Agaricomycetidae</taxon>
        <taxon>Agaricales</taxon>
        <taxon>Agaricineae</taxon>
        <taxon>Psathyrellaceae</taxon>
        <taxon>Coprinopsis</taxon>
    </lineage>
</organism>
<evidence type="ECO:0000256" key="1">
    <source>
        <dbReference type="SAM" id="Phobius"/>
    </source>
</evidence>
<dbReference type="AlphaFoldDB" id="A0A5C3LCQ9"/>
<dbReference type="Gene3D" id="2.60.120.260">
    <property type="entry name" value="Galactose-binding domain-like"/>
    <property type="match status" value="1"/>
</dbReference>